<dbReference type="EMBL" id="BJFL01000070">
    <property type="protein sequence ID" value="GDY33949.1"/>
    <property type="molecule type" value="Genomic_DNA"/>
</dbReference>
<dbReference type="Gene3D" id="1.10.10.60">
    <property type="entry name" value="Homeodomain-like"/>
    <property type="match status" value="1"/>
</dbReference>
<dbReference type="PROSITE" id="PS50994">
    <property type="entry name" value="INTEGRASE"/>
    <property type="match status" value="1"/>
</dbReference>
<dbReference type="GO" id="GO:0015074">
    <property type="term" value="P:DNA integration"/>
    <property type="evidence" value="ECO:0007669"/>
    <property type="project" value="InterPro"/>
</dbReference>
<proteinExistence type="predicted"/>
<dbReference type="Pfam" id="PF13683">
    <property type="entry name" value="rve_3"/>
    <property type="match status" value="1"/>
</dbReference>
<dbReference type="AlphaFoldDB" id="A0A4D4JI45"/>
<dbReference type="InterPro" id="IPR036397">
    <property type="entry name" value="RNaseH_sf"/>
</dbReference>
<accession>A0A4D4JI45</accession>
<dbReference type="GO" id="GO:0003676">
    <property type="term" value="F:nucleic acid binding"/>
    <property type="evidence" value="ECO:0007669"/>
    <property type="project" value="InterPro"/>
</dbReference>
<dbReference type="RefSeq" id="WP_137816853.1">
    <property type="nucleotide sequence ID" value="NZ_BJFL01000070.1"/>
</dbReference>
<comment type="caution">
    <text evidence="2">The sequence shown here is derived from an EMBL/GenBank/DDBJ whole genome shotgun (WGS) entry which is preliminary data.</text>
</comment>
<organism evidence="2 3">
    <name type="scientific">Gandjariella thermophila</name>
    <dbReference type="NCBI Taxonomy" id="1931992"/>
    <lineage>
        <taxon>Bacteria</taxon>
        <taxon>Bacillati</taxon>
        <taxon>Actinomycetota</taxon>
        <taxon>Actinomycetes</taxon>
        <taxon>Pseudonocardiales</taxon>
        <taxon>Pseudonocardiaceae</taxon>
        <taxon>Gandjariella</taxon>
    </lineage>
</organism>
<dbReference type="InterPro" id="IPR001584">
    <property type="entry name" value="Integrase_cat-core"/>
</dbReference>
<keyword evidence="3" id="KW-1185">Reference proteome</keyword>
<dbReference type="NCBIfam" id="NF033577">
    <property type="entry name" value="transpos_IS481"/>
    <property type="match status" value="1"/>
</dbReference>
<dbReference type="PANTHER" id="PTHR35004">
    <property type="entry name" value="TRANSPOSASE RV3428C-RELATED"/>
    <property type="match status" value="1"/>
</dbReference>
<dbReference type="SUPFAM" id="SSF46689">
    <property type="entry name" value="Homeodomain-like"/>
    <property type="match status" value="1"/>
</dbReference>
<dbReference type="Proteomes" id="UP000298860">
    <property type="component" value="Unassembled WGS sequence"/>
</dbReference>
<dbReference type="Pfam" id="PF13565">
    <property type="entry name" value="HTH_32"/>
    <property type="match status" value="1"/>
</dbReference>
<evidence type="ECO:0000259" key="1">
    <source>
        <dbReference type="PROSITE" id="PS50994"/>
    </source>
</evidence>
<evidence type="ECO:0000313" key="3">
    <source>
        <dbReference type="Proteomes" id="UP000298860"/>
    </source>
</evidence>
<gene>
    <name evidence="2" type="ORF">GTS_55820</name>
</gene>
<evidence type="ECO:0000313" key="2">
    <source>
        <dbReference type="EMBL" id="GDY33949.1"/>
    </source>
</evidence>
<name>A0A4D4JI45_9PSEU</name>
<reference evidence="3" key="1">
    <citation type="submission" date="2019-04" db="EMBL/GenBank/DDBJ databases">
        <title>Draft genome sequence of Pseudonocardiaceae bacterium SL3-2-4.</title>
        <authorList>
            <person name="Ningsih F."/>
            <person name="Yokota A."/>
            <person name="Sakai Y."/>
            <person name="Nanatani K."/>
            <person name="Yabe S."/>
            <person name="Oetari A."/>
            <person name="Sjamsuridzal W."/>
        </authorList>
    </citation>
    <scope>NUCLEOTIDE SEQUENCE [LARGE SCALE GENOMIC DNA]</scope>
    <source>
        <strain evidence="3">SL3-2-4</strain>
    </source>
</reference>
<dbReference type="InterPro" id="IPR009057">
    <property type="entry name" value="Homeodomain-like_sf"/>
</dbReference>
<dbReference type="SUPFAM" id="SSF53098">
    <property type="entry name" value="Ribonuclease H-like"/>
    <property type="match status" value="1"/>
</dbReference>
<feature type="domain" description="Integrase catalytic" evidence="1">
    <location>
        <begin position="151"/>
        <end position="320"/>
    </location>
</feature>
<protein>
    <submittedName>
        <fullName evidence="2">IS481 family transposase</fullName>
    </submittedName>
</protein>
<dbReference type="Pfam" id="PF00665">
    <property type="entry name" value="rve"/>
    <property type="match status" value="1"/>
</dbReference>
<dbReference type="PANTHER" id="PTHR35004:SF7">
    <property type="entry name" value="INTEGRASE PROTEIN"/>
    <property type="match status" value="1"/>
</dbReference>
<dbReference type="InterPro" id="IPR012337">
    <property type="entry name" value="RNaseH-like_sf"/>
</dbReference>
<dbReference type="OrthoDB" id="568335at2"/>
<dbReference type="Gene3D" id="3.30.420.10">
    <property type="entry name" value="Ribonuclease H-like superfamily/Ribonuclease H"/>
    <property type="match status" value="1"/>
</dbReference>
<dbReference type="InterPro" id="IPR047656">
    <property type="entry name" value="IS481-like_transpos"/>
</dbReference>
<sequence length="329" mass="37061">MIHGNAPLTPAGRLRLVCRVQAGRPIAHVAAEAGIARQTLSKWVGRYRARGEDGLFDRRSTPRHSPRRTSREVVTRIEALRREHKYSARLIVHTLAAEGVTVSSATVGRWLTRLGLNRRGLLDPTGATNRRPRRITARYPGHMVHVDVKKIGRIPDGGGWRIHGRGSPGDRAARRQKVGYAYFHTALDGYSRLADTEALDNETADTAVGFLARARAFFRAHGITQLTRVITDNAPCYTSPRFARSLGGTRHQRIRAFTPRHNGKVERYHRILAHELCYARAWNSEDERHDALRRWLIHFNYHRPHTATGDQPPATRLHAGVSNVMIGHS</sequence>